<proteinExistence type="inferred from homology"/>
<keyword evidence="5" id="KW-0812">Transmembrane</keyword>
<sequence length="522" mass="56812">MQTLTKVKRSYKKYAGQIQTIRNIYTLYIIIKNLLLLSDHIRLYGASGTASQFYSFVKRVAFKAFVSTPGIKGKVQKQVKDALAGLDEKMLPKAGTIRYQNLPTKGMSKDQLQIELKKLHDMGGETDWESGKVSGAIYHGGKDMGELLSSAYSLFSLSNPLHPDVFPGVRKMEAEVVQMVLNMFHAPTNGGGTTTSGGTESILMACKAARERGRIEKGITKPEMIVPITVHAAFDKAASYFGITLHHIKVDPITFQVDLSSVERLINKNTVLLAGSAPNFPHGVIDDITSLSALGLRNDIPVHVDACLGSFLVPFLEKAGFETPLFDFRLPGVTSISCDTHKYGFAPKGSSVIMYRDRSLRKYQYFVSTDWPGGVYASPSIAGSRPGAIIAGCWTAMMNMGQDGYIASCKEIVGARVKIQNRIENEIPELRIIGRPLVSVVAFDSPVVNIYTVGDKMSKLGWHLNGLQTPPALHIACTKLTVNAVDTLIADLKSCVKQVQEEGGGGDAGSMGKQLPYVQTCN</sequence>
<evidence type="ECO:0000256" key="10">
    <source>
        <dbReference type="ARBA" id="ARBA00023098"/>
    </source>
</evidence>
<dbReference type="Proteomes" id="UP000013776">
    <property type="component" value="Unassembled WGS sequence"/>
</dbReference>
<dbReference type="InterPro" id="IPR015421">
    <property type="entry name" value="PyrdxlP-dep_Trfase_major"/>
</dbReference>
<dbReference type="SUPFAM" id="SSF53383">
    <property type="entry name" value="PLP-dependent transferases"/>
    <property type="match status" value="1"/>
</dbReference>
<dbReference type="EMBL" id="CAHR02000003">
    <property type="protein sequence ID" value="CCG80622.1"/>
    <property type="molecule type" value="Genomic_DNA"/>
</dbReference>
<dbReference type="STRING" id="1097556.R4X8Z7"/>
<dbReference type="Gene3D" id="3.90.1150.10">
    <property type="entry name" value="Aspartate Aminotransferase, domain 1"/>
    <property type="match status" value="1"/>
</dbReference>
<keyword evidence="6" id="KW-0256">Endoplasmic reticulum</keyword>
<protein>
    <recommendedName>
        <fullName evidence="14">sphinganine-1-phosphate aldolase</fullName>
        <ecNumber evidence="14">4.1.2.27</ecNumber>
    </recommendedName>
    <alternativeName>
        <fullName evidence="15">Sphingosine-1-phosphate aldolase</fullName>
    </alternativeName>
</protein>
<evidence type="ECO:0000256" key="8">
    <source>
        <dbReference type="ARBA" id="ARBA00022919"/>
    </source>
</evidence>
<comment type="cofactor">
    <cofactor evidence="1 16 17">
        <name>pyridoxal 5'-phosphate</name>
        <dbReference type="ChEBI" id="CHEBI:597326"/>
    </cofactor>
</comment>
<dbReference type="InterPro" id="IPR015424">
    <property type="entry name" value="PyrdxlP-dep_Trfase"/>
</dbReference>
<dbReference type="GO" id="GO:0008117">
    <property type="term" value="F:sphinganine-1-phosphate aldolase activity"/>
    <property type="evidence" value="ECO:0007669"/>
    <property type="project" value="UniProtKB-EC"/>
</dbReference>
<evidence type="ECO:0000313" key="18">
    <source>
        <dbReference type="EMBL" id="CCG80622.1"/>
    </source>
</evidence>
<dbReference type="PANTHER" id="PTHR42735">
    <property type="match status" value="1"/>
</dbReference>
<dbReference type="InterPro" id="IPR050477">
    <property type="entry name" value="GrpII_AminoAcid_Decarb"/>
</dbReference>
<evidence type="ECO:0000256" key="15">
    <source>
        <dbReference type="ARBA" id="ARBA00042568"/>
    </source>
</evidence>
<evidence type="ECO:0000256" key="2">
    <source>
        <dbReference type="ARBA" id="ARBA00004389"/>
    </source>
</evidence>
<evidence type="ECO:0000313" key="19">
    <source>
        <dbReference type="Proteomes" id="UP000013776"/>
    </source>
</evidence>
<dbReference type="AlphaFoldDB" id="R4X8Z7"/>
<evidence type="ECO:0000256" key="17">
    <source>
        <dbReference type="RuleBase" id="RU000382"/>
    </source>
</evidence>
<dbReference type="FunFam" id="3.40.640.10:FF:000020">
    <property type="entry name" value="sphingosine-1-phosphate lyase 1"/>
    <property type="match status" value="1"/>
</dbReference>
<keyword evidence="10" id="KW-0443">Lipid metabolism</keyword>
<keyword evidence="11" id="KW-0472">Membrane</keyword>
<evidence type="ECO:0000256" key="1">
    <source>
        <dbReference type="ARBA" id="ARBA00001933"/>
    </source>
</evidence>
<name>R4X8Z7_TAPDE</name>
<evidence type="ECO:0000256" key="9">
    <source>
        <dbReference type="ARBA" id="ARBA00022989"/>
    </source>
</evidence>
<comment type="subcellular location">
    <subcellularLocation>
        <location evidence="2">Endoplasmic reticulum membrane</location>
        <topology evidence="2">Single-pass membrane protein</topology>
    </subcellularLocation>
</comment>
<evidence type="ECO:0000256" key="6">
    <source>
        <dbReference type="ARBA" id="ARBA00022824"/>
    </source>
</evidence>
<keyword evidence="12 17" id="KW-0456">Lyase</keyword>
<dbReference type="GO" id="GO:0030170">
    <property type="term" value="F:pyridoxal phosphate binding"/>
    <property type="evidence" value="ECO:0007669"/>
    <property type="project" value="InterPro"/>
</dbReference>
<organism evidence="18 19">
    <name type="scientific">Taphrina deformans (strain PYCC 5710 / ATCC 11124 / CBS 356.35 / IMI 108563 / JCM 9778 / NBRC 8474)</name>
    <name type="common">Peach leaf curl fungus</name>
    <name type="synonym">Lalaria deformans</name>
    <dbReference type="NCBI Taxonomy" id="1097556"/>
    <lineage>
        <taxon>Eukaryota</taxon>
        <taxon>Fungi</taxon>
        <taxon>Dikarya</taxon>
        <taxon>Ascomycota</taxon>
        <taxon>Taphrinomycotina</taxon>
        <taxon>Taphrinomycetes</taxon>
        <taxon>Taphrinales</taxon>
        <taxon>Taphrinaceae</taxon>
        <taxon>Taphrina</taxon>
    </lineage>
</organism>
<keyword evidence="9" id="KW-1133">Transmembrane helix</keyword>
<dbReference type="Gene3D" id="6.10.140.2150">
    <property type="match status" value="1"/>
</dbReference>
<comment type="pathway">
    <text evidence="4">Sphingolipid metabolism.</text>
</comment>
<dbReference type="GO" id="GO:0005789">
    <property type="term" value="C:endoplasmic reticulum membrane"/>
    <property type="evidence" value="ECO:0007669"/>
    <property type="project" value="UniProtKB-SubCell"/>
</dbReference>
<dbReference type="InterPro" id="IPR015422">
    <property type="entry name" value="PyrdxlP-dep_Trfase_small"/>
</dbReference>
<keyword evidence="7 16" id="KW-0663">Pyridoxal phosphate</keyword>
<gene>
    <name evidence="18" type="ORF">TAPDE_000148</name>
</gene>
<dbReference type="VEuPathDB" id="FungiDB:TAPDE_000148"/>
<evidence type="ECO:0000256" key="12">
    <source>
        <dbReference type="ARBA" id="ARBA00023239"/>
    </source>
</evidence>
<dbReference type="GO" id="GO:0019752">
    <property type="term" value="P:carboxylic acid metabolic process"/>
    <property type="evidence" value="ECO:0007669"/>
    <property type="project" value="InterPro"/>
</dbReference>
<evidence type="ECO:0000256" key="13">
    <source>
        <dbReference type="ARBA" id="ARBA00038302"/>
    </source>
</evidence>
<feature type="modified residue" description="N6-(pyridoxal phosphate)lysine" evidence="16">
    <location>
        <position position="342"/>
    </location>
</feature>
<comment type="caution">
    <text evidence="18">The sequence shown here is derived from an EMBL/GenBank/DDBJ whole genome shotgun (WGS) entry which is preliminary data.</text>
</comment>
<dbReference type="PANTHER" id="PTHR42735:SF6">
    <property type="entry name" value="SPHINGOSINE-1-PHOSPHATE LYASE 1"/>
    <property type="match status" value="1"/>
</dbReference>
<comment type="similarity">
    <text evidence="13">Belongs to the group II decarboxylase family. Sphingosine-1-phosphate lyase subfamily.</text>
</comment>
<dbReference type="EC" id="4.1.2.27" evidence="14"/>
<dbReference type="Pfam" id="PF00282">
    <property type="entry name" value="Pyridoxal_deC"/>
    <property type="match status" value="1"/>
</dbReference>
<dbReference type="InterPro" id="IPR002129">
    <property type="entry name" value="PyrdxlP-dep_de-COase"/>
</dbReference>
<dbReference type="OrthoDB" id="10254570at2759"/>
<accession>R4X8Z7</accession>
<reference evidence="18 19" key="1">
    <citation type="journal article" date="2013" name="MBio">
        <title>Genome sequencing of the plant pathogen Taphrina deformans, the causal agent of peach leaf curl.</title>
        <authorList>
            <person name="Cisse O.H."/>
            <person name="Almeida J.M.G.C.F."/>
            <person name="Fonseca A."/>
            <person name="Kumar A.A."/>
            <person name="Salojaervi J."/>
            <person name="Overmyer K."/>
            <person name="Hauser P.M."/>
            <person name="Pagni M."/>
        </authorList>
    </citation>
    <scope>NUCLEOTIDE SEQUENCE [LARGE SCALE GENOMIC DNA]</scope>
    <source>
        <strain evidence="19">PYCC 5710 / ATCC 11124 / CBS 356.35 / IMI 108563 / JCM 9778 / NBRC 8474</strain>
    </source>
</reference>
<evidence type="ECO:0000256" key="5">
    <source>
        <dbReference type="ARBA" id="ARBA00022692"/>
    </source>
</evidence>
<evidence type="ECO:0000256" key="14">
    <source>
        <dbReference type="ARBA" id="ARBA00038965"/>
    </source>
</evidence>
<dbReference type="eggNOG" id="KOG1383">
    <property type="taxonomic scope" value="Eukaryota"/>
</dbReference>
<keyword evidence="19" id="KW-1185">Reference proteome</keyword>
<comment type="pathway">
    <text evidence="3">Lipid metabolism; sphingolipid metabolism.</text>
</comment>
<evidence type="ECO:0000256" key="4">
    <source>
        <dbReference type="ARBA" id="ARBA00004991"/>
    </source>
</evidence>
<evidence type="ECO:0000256" key="11">
    <source>
        <dbReference type="ARBA" id="ARBA00023136"/>
    </source>
</evidence>
<dbReference type="GO" id="GO:0030149">
    <property type="term" value="P:sphingolipid catabolic process"/>
    <property type="evidence" value="ECO:0007669"/>
    <property type="project" value="TreeGrafter"/>
</dbReference>
<evidence type="ECO:0000256" key="3">
    <source>
        <dbReference type="ARBA" id="ARBA00004760"/>
    </source>
</evidence>
<evidence type="ECO:0000256" key="16">
    <source>
        <dbReference type="PIRSR" id="PIRSR602129-50"/>
    </source>
</evidence>
<keyword evidence="8" id="KW-0746">Sphingolipid metabolism</keyword>
<evidence type="ECO:0000256" key="7">
    <source>
        <dbReference type="ARBA" id="ARBA00022898"/>
    </source>
</evidence>
<dbReference type="Gene3D" id="3.40.640.10">
    <property type="entry name" value="Type I PLP-dependent aspartate aminotransferase-like (Major domain)"/>
    <property type="match status" value="1"/>
</dbReference>